<sequence length="157" mass="17801">MIFNTPSHSIGFIGYHEGRKKSSTLEIHREKKNHNTSIDVPCQTRVDLFDRAPASGTDEGPQRVPGLFPAKEPFFGTISMFLQVSLPERHLGHIYRLHFCHAHAHPVYVPWGLKMAIAPRQLFPLLCNNNNDEDDEKYDDASSMAAPGKERQTTDDF</sequence>
<accession>A0ABR1BF22</accession>
<gene>
    <name evidence="2" type="ORF">RUM44_013749</name>
</gene>
<proteinExistence type="predicted"/>
<evidence type="ECO:0000313" key="2">
    <source>
        <dbReference type="EMBL" id="KAK6642026.1"/>
    </source>
</evidence>
<dbReference type="Proteomes" id="UP001359485">
    <property type="component" value="Unassembled WGS sequence"/>
</dbReference>
<feature type="region of interest" description="Disordered" evidence="1">
    <location>
        <begin position="134"/>
        <end position="157"/>
    </location>
</feature>
<organism evidence="2 3">
    <name type="scientific">Polyplax serrata</name>
    <name type="common">Common mouse louse</name>
    <dbReference type="NCBI Taxonomy" id="468196"/>
    <lineage>
        <taxon>Eukaryota</taxon>
        <taxon>Metazoa</taxon>
        <taxon>Ecdysozoa</taxon>
        <taxon>Arthropoda</taxon>
        <taxon>Hexapoda</taxon>
        <taxon>Insecta</taxon>
        <taxon>Pterygota</taxon>
        <taxon>Neoptera</taxon>
        <taxon>Paraneoptera</taxon>
        <taxon>Psocodea</taxon>
        <taxon>Troctomorpha</taxon>
        <taxon>Phthiraptera</taxon>
        <taxon>Anoplura</taxon>
        <taxon>Polyplacidae</taxon>
        <taxon>Polyplax</taxon>
    </lineage>
</organism>
<evidence type="ECO:0000313" key="3">
    <source>
        <dbReference type="Proteomes" id="UP001359485"/>
    </source>
</evidence>
<reference evidence="2 3" key="1">
    <citation type="submission" date="2023-09" db="EMBL/GenBank/DDBJ databases">
        <title>Genomes of two closely related lineages of the louse Polyplax serrata with different host specificities.</title>
        <authorList>
            <person name="Martinu J."/>
            <person name="Tarabai H."/>
            <person name="Stefka J."/>
            <person name="Hypsa V."/>
        </authorList>
    </citation>
    <scope>NUCLEOTIDE SEQUENCE [LARGE SCALE GENOMIC DNA]</scope>
    <source>
        <strain evidence="2">98ZLc_SE</strain>
    </source>
</reference>
<dbReference type="EMBL" id="JAWJWF010000001">
    <property type="protein sequence ID" value="KAK6642026.1"/>
    <property type="molecule type" value="Genomic_DNA"/>
</dbReference>
<comment type="caution">
    <text evidence="2">The sequence shown here is derived from an EMBL/GenBank/DDBJ whole genome shotgun (WGS) entry which is preliminary data.</text>
</comment>
<evidence type="ECO:0000256" key="1">
    <source>
        <dbReference type="SAM" id="MobiDB-lite"/>
    </source>
</evidence>
<name>A0ABR1BF22_POLSC</name>
<protein>
    <submittedName>
        <fullName evidence="2">Uncharacterized protein</fullName>
    </submittedName>
</protein>
<keyword evidence="3" id="KW-1185">Reference proteome</keyword>
<feature type="compositionally biased region" description="Basic and acidic residues" evidence="1">
    <location>
        <begin position="148"/>
        <end position="157"/>
    </location>
</feature>